<feature type="transmembrane region" description="Helical" evidence="7">
    <location>
        <begin position="117"/>
        <end position="136"/>
    </location>
</feature>
<gene>
    <name evidence="8" type="ORF">BCZ21_14430</name>
    <name evidence="9" type="ORF">GHH22_14685</name>
</gene>
<evidence type="ECO:0008006" key="11">
    <source>
        <dbReference type="Google" id="ProtNLM"/>
    </source>
</evidence>
<comment type="subcellular location">
    <subcellularLocation>
        <location evidence="1">Cell membrane</location>
        <topology evidence="1">Multi-pass membrane protein</topology>
    </subcellularLocation>
</comment>
<evidence type="ECO:0000256" key="1">
    <source>
        <dbReference type="ARBA" id="ARBA00004651"/>
    </source>
</evidence>
<dbReference type="PANTHER" id="PTHR37937">
    <property type="entry name" value="CONJUGATIVE TRANSFER: DNA TRANSPORT"/>
    <property type="match status" value="1"/>
</dbReference>
<keyword evidence="6 7" id="KW-0472">Membrane</keyword>
<dbReference type="PANTHER" id="PTHR37937:SF1">
    <property type="entry name" value="CONJUGATIVE TRANSFER: DNA TRANSPORT"/>
    <property type="match status" value="1"/>
</dbReference>
<accession>A0A3T2HEJ9</accession>
<dbReference type="AlphaFoldDB" id="A0A3T2HEJ9"/>
<evidence type="ECO:0000256" key="6">
    <source>
        <dbReference type="ARBA" id="ARBA00023136"/>
    </source>
</evidence>
<keyword evidence="3" id="KW-1003">Cell membrane</keyword>
<dbReference type="GO" id="GO:0005886">
    <property type="term" value="C:plasma membrane"/>
    <property type="evidence" value="ECO:0007669"/>
    <property type="project" value="UniProtKB-SubCell"/>
</dbReference>
<dbReference type="Proteomes" id="UP000840039">
    <property type="component" value="Unassembled WGS sequence"/>
</dbReference>
<dbReference type="Proteomes" id="UP000337746">
    <property type="component" value="Unassembled WGS sequence"/>
</dbReference>
<dbReference type="RefSeq" id="WP_078311975.1">
    <property type="nucleotide sequence ID" value="NZ_CP168854.1"/>
</dbReference>
<dbReference type="SUPFAM" id="SSF52540">
    <property type="entry name" value="P-loop containing nucleoside triphosphate hydrolases"/>
    <property type="match status" value="1"/>
</dbReference>
<sequence>MTVIAKSLSTNPFKKLWITWWDKKKYMIKVRLYLPFVREEKQETYIDKDEFIATTPGLFMVFCFMAFVFYCAANYVAGILLAFRDKIAATGHFTIEGGMETPKVDSMLQFHPELKTVYMIAALMLLIVSIRMMTLIKENFGKIAKGQKDTSQLTSNRAMFLQYRAVPERTPINEPLKKISGGGGVVVGRYNFPEWQKKWVHILSRGKKDLMDLVFIDDSPVNNLLVAGTRGGKGESWIVPTIDIYSRATEQPSLVLNDPKGELAAMMKETLEMRGFEVLILNMYQRENSMSYNPLQLIIDAYKSGDFDTAANLCNTLTYTLYHNPKSTDPIWEDSSRSLCKAMILAICEKALKEGTPEKITMYTVARMLQDLGQSEGDEPNQLDEYFKSLPDGSPAKDAYATSKFSEGKSRSSIFFSANSKLEIFTDSGTAKLTSQNSLKLEEIAKKVNSNGAEKKPIAIFMVIPDYDPASHIVPSIFVGQLYFTLAKYATSRPSGKLDRLVVFMLDEFGSMPTIDNMAGNMTVCLGRNIRFNLIIQALQQIKAKYGEDESTIIGNCGNQFLISTLDKPTSEYFSQSIGKHTIVIKVKRDKRIDTRELLTPTECRQMEEGDLVLLRSTKRRSLNNRRIRPYPRYNHGDTNRMKYRYEYLSDLYDNSKSINDVKTICTHSEVNPDSLTIKNFTVLQAIREEQRQAENARLKQKSLKREKKSAPIIALDEAILRQNPETVQDEPTVYTTSSALEAIGVILNEKFSDTLVDKVMSYYRTKYSIQPTAAEDILNIIDIWTKEGFIKKPLSKDDERYIVFRIREIVRNVMEEEVVM</sequence>
<name>A0A3T2HEJ9_LISMN</name>
<organism evidence="9">
    <name type="scientific">Listeria monocytogenes</name>
    <dbReference type="NCBI Taxonomy" id="1639"/>
    <lineage>
        <taxon>Bacteria</taxon>
        <taxon>Bacillati</taxon>
        <taxon>Bacillota</taxon>
        <taxon>Bacilli</taxon>
        <taxon>Bacillales</taxon>
        <taxon>Listeriaceae</taxon>
        <taxon>Listeria</taxon>
    </lineage>
</organism>
<dbReference type="InterPro" id="IPR027417">
    <property type="entry name" value="P-loop_NTPase"/>
</dbReference>
<reference evidence="8 10" key="2">
    <citation type="submission" date="2018-06" db="EMBL/GenBank/DDBJ databases">
        <authorList>
            <consortium name="GenomeTrakr: Next Generation Sequencing Network for Food Pathogen Tracability"/>
        </authorList>
    </citation>
    <scope>NUCLEOTIDE SEQUENCE [LARGE SCALE GENOMIC DNA]</scope>
    <source>
        <strain evidence="8 10">FLAG-54356</strain>
    </source>
</reference>
<evidence type="ECO:0000256" key="7">
    <source>
        <dbReference type="SAM" id="Phobius"/>
    </source>
</evidence>
<evidence type="ECO:0000313" key="10">
    <source>
        <dbReference type="Proteomes" id="UP000337746"/>
    </source>
</evidence>
<comment type="caution">
    <text evidence="9">The sequence shown here is derived from an EMBL/GenBank/DDBJ whole genome shotgun (WGS) entry which is preliminary data.</text>
</comment>
<evidence type="ECO:0000313" key="8">
    <source>
        <dbReference type="EMBL" id="EAG2088462.1"/>
    </source>
</evidence>
<dbReference type="InterPro" id="IPR003688">
    <property type="entry name" value="TraG/VirD4"/>
</dbReference>
<evidence type="ECO:0000256" key="2">
    <source>
        <dbReference type="ARBA" id="ARBA00008806"/>
    </source>
</evidence>
<keyword evidence="5 7" id="KW-1133">Transmembrane helix</keyword>
<comment type="similarity">
    <text evidence="2">Belongs to the VirD4/TraG family.</text>
</comment>
<dbReference type="EMBL" id="DAAEEB010000014">
    <property type="protein sequence ID" value="HAA8054388.1"/>
    <property type="molecule type" value="Genomic_DNA"/>
</dbReference>
<reference evidence="9" key="3">
    <citation type="submission" date="2019-10" db="EMBL/GenBank/DDBJ databases">
        <authorList>
            <consortium name="NCBI Pathogen Detection Project"/>
        </authorList>
    </citation>
    <scope>NUCLEOTIDE SEQUENCE</scope>
    <source>
        <strain evidence="9">09CEB371LM</strain>
    </source>
</reference>
<feature type="transmembrane region" description="Helical" evidence="7">
    <location>
        <begin position="58"/>
        <end position="83"/>
    </location>
</feature>
<dbReference type="InterPro" id="IPR051539">
    <property type="entry name" value="T4SS-coupling_protein"/>
</dbReference>
<evidence type="ECO:0000256" key="5">
    <source>
        <dbReference type="ARBA" id="ARBA00022989"/>
    </source>
</evidence>
<dbReference type="Pfam" id="PF02534">
    <property type="entry name" value="T4SS-DNA_transf"/>
    <property type="match status" value="1"/>
</dbReference>
<evidence type="ECO:0000256" key="4">
    <source>
        <dbReference type="ARBA" id="ARBA00022692"/>
    </source>
</evidence>
<dbReference type="NCBIfam" id="NF045973">
    <property type="entry name" value="conju_CD1115"/>
    <property type="match status" value="1"/>
</dbReference>
<evidence type="ECO:0000256" key="3">
    <source>
        <dbReference type="ARBA" id="ARBA00022475"/>
    </source>
</evidence>
<dbReference type="CDD" id="cd01127">
    <property type="entry name" value="TrwB_TraG_TraD_VirD4"/>
    <property type="match status" value="1"/>
</dbReference>
<evidence type="ECO:0000313" key="9">
    <source>
        <dbReference type="EMBL" id="HAA8054388.1"/>
    </source>
</evidence>
<proteinExistence type="inferred from homology"/>
<protein>
    <recommendedName>
        <fullName evidence="11">TraM recognition domain-containing protein</fullName>
    </recommendedName>
</protein>
<keyword evidence="4 7" id="KW-0812">Transmembrane</keyword>
<reference evidence="9" key="1">
    <citation type="journal article" date="2018" name="Genome Biol.">
        <title>SKESA: strategic k-mer extension for scrupulous assemblies.</title>
        <authorList>
            <person name="Souvorov A."/>
            <person name="Agarwala R."/>
            <person name="Lipman D.J."/>
        </authorList>
    </citation>
    <scope>NUCLEOTIDE SEQUENCE [LARGE SCALE GENOMIC DNA]</scope>
    <source>
        <strain evidence="9">09CEB371LM</strain>
    </source>
</reference>
<dbReference type="EMBL" id="AABAWE010000009">
    <property type="protein sequence ID" value="EAG2088462.1"/>
    <property type="molecule type" value="Genomic_DNA"/>
</dbReference>
<dbReference type="Gene3D" id="3.40.50.300">
    <property type="entry name" value="P-loop containing nucleotide triphosphate hydrolases"/>
    <property type="match status" value="1"/>
</dbReference>